<feature type="transmembrane region" description="Helical" evidence="6">
    <location>
        <begin position="39"/>
        <end position="62"/>
    </location>
</feature>
<gene>
    <name evidence="8" type="ORF">SPACI_052050</name>
</gene>
<feature type="transmembrane region" description="Helical" evidence="6">
    <location>
        <begin position="74"/>
        <end position="92"/>
    </location>
</feature>
<accession>A0ABZ3JAC3</accession>
<keyword evidence="5 6" id="KW-0472">Membrane</keyword>
<feature type="transmembrane region" description="Helical" evidence="6">
    <location>
        <begin position="98"/>
        <end position="124"/>
    </location>
</feature>
<evidence type="ECO:0000313" key="8">
    <source>
        <dbReference type="EMBL" id="XFO75090.1"/>
    </source>
</evidence>
<evidence type="ECO:0000256" key="3">
    <source>
        <dbReference type="ARBA" id="ARBA00022692"/>
    </source>
</evidence>
<dbReference type="RefSeq" id="WP_093792093.1">
    <property type="nucleotide sequence ID" value="NZ_CP155571.1"/>
</dbReference>
<organism evidence="8 9">
    <name type="scientific">Sporomusa acidovorans (strain ATCC 49682 / DSM 3132 / Mol)</name>
    <dbReference type="NCBI Taxonomy" id="1123286"/>
    <lineage>
        <taxon>Bacteria</taxon>
        <taxon>Bacillati</taxon>
        <taxon>Bacillota</taxon>
        <taxon>Negativicutes</taxon>
        <taxon>Selenomonadales</taxon>
        <taxon>Sporomusaceae</taxon>
        <taxon>Sporomusa</taxon>
    </lineage>
</organism>
<proteinExistence type="predicted"/>
<dbReference type="PANTHER" id="PTHR23501">
    <property type="entry name" value="MAJOR FACILITATOR SUPERFAMILY"/>
    <property type="match status" value="1"/>
</dbReference>
<dbReference type="PROSITE" id="PS50850">
    <property type="entry name" value="MFS"/>
    <property type="match status" value="1"/>
</dbReference>
<evidence type="ECO:0000256" key="2">
    <source>
        <dbReference type="ARBA" id="ARBA00022448"/>
    </source>
</evidence>
<dbReference type="PANTHER" id="PTHR23501:SF191">
    <property type="entry name" value="VACUOLAR BASIC AMINO ACID TRANSPORTER 4"/>
    <property type="match status" value="1"/>
</dbReference>
<evidence type="ECO:0000259" key="7">
    <source>
        <dbReference type="PROSITE" id="PS50850"/>
    </source>
</evidence>
<name>A0ABZ3JAC3_SPOA4</name>
<dbReference type="Gene3D" id="1.20.1250.20">
    <property type="entry name" value="MFS general substrate transporter like domains"/>
    <property type="match status" value="1"/>
</dbReference>
<evidence type="ECO:0000256" key="5">
    <source>
        <dbReference type="ARBA" id="ARBA00023136"/>
    </source>
</evidence>
<evidence type="ECO:0000256" key="4">
    <source>
        <dbReference type="ARBA" id="ARBA00022989"/>
    </source>
</evidence>
<evidence type="ECO:0000313" key="9">
    <source>
        <dbReference type="Proteomes" id="UP000216052"/>
    </source>
</evidence>
<feature type="transmembrane region" description="Helical" evidence="6">
    <location>
        <begin position="361"/>
        <end position="380"/>
    </location>
</feature>
<keyword evidence="2" id="KW-0813">Transport</keyword>
<feature type="transmembrane region" description="Helical" evidence="6">
    <location>
        <begin position="295"/>
        <end position="316"/>
    </location>
</feature>
<comment type="subcellular location">
    <subcellularLocation>
        <location evidence="1">Cell membrane</location>
        <topology evidence="1">Multi-pass membrane protein</topology>
    </subcellularLocation>
</comment>
<dbReference type="InterPro" id="IPR011701">
    <property type="entry name" value="MFS"/>
</dbReference>
<dbReference type="InterPro" id="IPR036259">
    <property type="entry name" value="MFS_trans_sf"/>
</dbReference>
<feature type="transmembrane region" description="Helical" evidence="6">
    <location>
        <begin position="243"/>
        <end position="263"/>
    </location>
</feature>
<feature type="transmembrane region" description="Helical" evidence="6">
    <location>
        <begin position="203"/>
        <end position="223"/>
    </location>
</feature>
<dbReference type="InterPro" id="IPR020846">
    <property type="entry name" value="MFS_dom"/>
</dbReference>
<feature type="transmembrane region" description="Helical" evidence="6">
    <location>
        <begin position="270"/>
        <end position="289"/>
    </location>
</feature>
<sequence length="414" mass="45241">MKTNRTLLKLAIICIAMQDSGFGATTPALASIMQAFPNIAPSIVMMVATIPPMVLAVIPPIYAKLCESIRKRTLLYIAATFFIIGGVGPAFFNSNIYLILAFRFVLGIGNGIVLPMSADLVVDFFEGQERNTMQGYVSAVTGISGVVFSLLGGYLAAIRWQYCFFSYLIAILFFIIPFLFLPEPDRNGKLAAQNNRGENKLPLGVYIVALIFGFYFFFLYSIFTNTAVVLLGEHLAEPSAIGLGMALLTGGTCVASITFGALFKVLRFNLFPLSYLISIVGFYICYTSHTFEIYSLGLIIIGISLGMNIPVTITKATSLVSYAAGTKVIGLIFFTQGLFAFAQPIIYGIALEIFKQPPGRFPFLISTAGMAVCAVIAYLVDRETVARQNFYQPREMSKASIPKCLQNERNSSTF</sequence>
<feature type="domain" description="Major facilitator superfamily (MFS) profile" evidence="7">
    <location>
        <begin position="1"/>
        <end position="385"/>
    </location>
</feature>
<feature type="transmembrane region" description="Helical" evidence="6">
    <location>
        <begin position="136"/>
        <end position="158"/>
    </location>
</feature>
<dbReference type="EMBL" id="CP155571">
    <property type="protein sequence ID" value="XFO75090.1"/>
    <property type="molecule type" value="Genomic_DNA"/>
</dbReference>
<dbReference type="SUPFAM" id="SSF103473">
    <property type="entry name" value="MFS general substrate transporter"/>
    <property type="match status" value="1"/>
</dbReference>
<feature type="transmembrane region" description="Helical" evidence="6">
    <location>
        <begin position="164"/>
        <end position="182"/>
    </location>
</feature>
<protein>
    <recommendedName>
        <fullName evidence="7">Major facilitator superfamily (MFS) profile domain-containing protein</fullName>
    </recommendedName>
</protein>
<reference evidence="8" key="1">
    <citation type="submission" date="2024-05" db="EMBL/GenBank/DDBJ databases">
        <title>Isolation and characterization of Sporomusa carbonis sp. nov., a carboxydotrophic hydrogenogen in the genus of Sporomusa isolated from a charcoal burning pile.</title>
        <authorList>
            <person name="Boeer T."/>
            <person name="Rosenbaum F."/>
            <person name="Eysell L."/>
            <person name="Mueller V."/>
            <person name="Daniel R."/>
            <person name="Poehlein A."/>
        </authorList>
    </citation>
    <scope>NUCLEOTIDE SEQUENCE [LARGE SCALE GENOMIC DNA]</scope>
    <source>
        <strain evidence="8">DSM 3132</strain>
    </source>
</reference>
<feature type="transmembrane region" description="Helical" evidence="6">
    <location>
        <begin position="328"/>
        <end position="349"/>
    </location>
</feature>
<evidence type="ECO:0000256" key="1">
    <source>
        <dbReference type="ARBA" id="ARBA00004651"/>
    </source>
</evidence>
<dbReference type="Pfam" id="PF07690">
    <property type="entry name" value="MFS_1"/>
    <property type="match status" value="1"/>
</dbReference>
<keyword evidence="9" id="KW-1185">Reference proteome</keyword>
<evidence type="ECO:0000256" key="6">
    <source>
        <dbReference type="SAM" id="Phobius"/>
    </source>
</evidence>
<keyword evidence="4 6" id="KW-1133">Transmembrane helix</keyword>
<keyword evidence="3 6" id="KW-0812">Transmembrane</keyword>
<dbReference type="Proteomes" id="UP000216052">
    <property type="component" value="Chromosome"/>
</dbReference>